<dbReference type="InterPro" id="IPR030807">
    <property type="entry name" value="Methyltran_NanM"/>
</dbReference>
<organism evidence="1 2">
    <name type="scientific">Shewanella japonica</name>
    <dbReference type="NCBI Taxonomy" id="93973"/>
    <lineage>
        <taxon>Bacteria</taxon>
        <taxon>Pseudomonadati</taxon>
        <taxon>Pseudomonadota</taxon>
        <taxon>Gammaproteobacteria</taxon>
        <taxon>Alteromonadales</taxon>
        <taxon>Shewanellaceae</taxon>
        <taxon>Shewanella</taxon>
    </lineage>
</organism>
<sequence length="354" mass="40432">MWTEQIEIISKDMKQVDSKYLPTSFWQFGANGLQQDIETHGIENFRSLKSALSFFVPTYKFHGWATRPEKYQDLVGVCETQLAGDQKAILSMQDFLSGESHARSDFRVYKASESNKQPFTDKFSESSVGTPIEHFEFENRKFSRSSLNYLLGLNFLKQQIKDVPINTVLEIGGGFGSLGEILLSDSRNNTFYMNVDIAPTCLFSTYYLQTHFGKDNIADYQTVKSMQEPSLPNLSERYKGAVLCPWQLPQVSGDLDLFVNFISFQEMEPDIVKNYLEHVARLNCKYVLLRNLREGKQLATDGSHAGVKEQIKGDDYDTFLPDYQLVSTNVHPFGFETVDGFNSELRLYKHKSLG</sequence>
<name>A0ABM6JLY4_9GAMM</name>
<protein>
    <recommendedName>
        <fullName evidence="3">Sugar O-methyltransferase</fullName>
    </recommendedName>
</protein>
<evidence type="ECO:0000313" key="1">
    <source>
        <dbReference type="EMBL" id="ARD23255.1"/>
    </source>
</evidence>
<evidence type="ECO:0008006" key="3">
    <source>
        <dbReference type="Google" id="ProtNLM"/>
    </source>
</evidence>
<dbReference type="NCBIfam" id="TIGR04371">
    <property type="entry name" value="methyltran_NanM"/>
    <property type="match status" value="1"/>
</dbReference>
<keyword evidence="2" id="KW-1185">Reference proteome</keyword>
<reference evidence="1 2" key="1">
    <citation type="submission" date="2017-03" db="EMBL/GenBank/DDBJ databases">
        <title>Genome sequencing of Shewanella japonica KCTC 22435.</title>
        <authorList>
            <person name="Kim K.M."/>
        </authorList>
    </citation>
    <scope>NUCLEOTIDE SEQUENCE [LARGE SCALE GENOMIC DNA]</scope>
    <source>
        <strain evidence="1 2">KCTC 22435</strain>
    </source>
</reference>
<dbReference type="Proteomes" id="UP000191820">
    <property type="component" value="Chromosome"/>
</dbReference>
<proteinExistence type="predicted"/>
<evidence type="ECO:0000313" key="2">
    <source>
        <dbReference type="Proteomes" id="UP000191820"/>
    </source>
</evidence>
<dbReference type="RefSeq" id="WP_080916268.1">
    <property type="nucleotide sequence ID" value="NZ_CP020472.1"/>
</dbReference>
<gene>
    <name evidence="1" type="ORF">SJ2017_2978</name>
</gene>
<dbReference type="EMBL" id="CP020472">
    <property type="protein sequence ID" value="ARD23255.1"/>
    <property type="molecule type" value="Genomic_DNA"/>
</dbReference>
<accession>A0ABM6JLY4</accession>